<keyword evidence="7" id="KW-0547">Nucleotide-binding</keyword>
<dbReference type="CDD" id="cd06225">
    <property type="entry name" value="HAMP"/>
    <property type="match status" value="1"/>
</dbReference>
<keyword evidence="5" id="KW-0597">Phosphoprotein</keyword>
<keyword evidence="14" id="KW-1185">Reference proteome</keyword>
<dbReference type="PROSITE" id="PS50109">
    <property type="entry name" value="HIS_KIN"/>
    <property type="match status" value="1"/>
</dbReference>
<feature type="domain" description="Histidine kinase" evidence="11">
    <location>
        <begin position="314"/>
        <end position="528"/>
    </location>
</feature>
<dbReference type="Gene3D" id="6.10.340.10">
    <property type="match status" value="1"/>
</dbReference>
<evidence type="ECO:0000256" key="2">
    <source>
        <dbReference type="ARBA" id="ARBA00004651"/>
    </source>
</evidence>
<dbReference type="InterPro" id="IPR003661">
    <property type="entry name" value="HisK_dim/P_dom"/>
</dbReference>
<reference evidence="13 14" key="1">
    <citation type="submission" date="2019-03" db="EMBL/GenBank/DDBJ databases">
        <authorList>
            <person name="Nijsse B."/>
        </authorList>
    </citation>
    <scope>NUCLEOTIDE SEQUENCE [LARGE SCALE GENOMIC DNA]</scope>
    <source>
        <strain evidence="13">Desulfoluna butyratoxydans MSL71</strain>
    </source>
</reference>
<keyword evidence="10" id="KW-0812">Transmembrane</keyword>
<evidence type="ECO:0000256" key="4">
    <source>
        <dbReference type="ARBA" id="ARBA00022475"/>
    </source>
</evidence>
<dbReference type="PANTHER" id="PTHR44936">
    <property type="entry name" value="SENSOR PROTEIN CREC"/>
    <property type="match status" value="1"/>
</dbReference>
<dbReference type="Pfam" id="PF02518">
    <property type="entry name" value="HATPase_c"/>
    <property type="match status" value="1"/>
</dbReference>
<proteinExistence type="predicted"/>
<dbReference type="EMBL" id="CAADHO010000001">
    <property type="protein sequence ID" value="VFQ42774.1"/>
    <property type="molecule type" value="Genomic_DNA"/>
</dbReference>
<evidence type="ECO:0000256" key="5">
    <source>
        <dbReference type="ARBA" id="ARBA00022553"/>
    </source>
</evidence>
<dbReference type="RefSeq" id="WP_180136988.1">
    <property type="nucleotide sequence ID" value="NZ_CAADHO010000001.1"/>
</dbReference>
<dbReference type="InterPro" id="IPR050980">
    <property type="entry name" value="2C_sensor_his_kinase"/>
</dbReference>
<dbReference type="InterPro" id="IPR003660">
    <property type="entry name" value="HAMP_dom"/>
</dbReference>
<keyword evidence="10" id="KW-1133">Transmembrane helix</keyword>
<dbReference type="GO" id="GO:0005524">
    <property type="term" value="F:ATP binding"/>
    <property type="evidence" value="ECO:0007669"/>
    <property type="project" value="UniProtKB-KW"/>
</dbReference>
<dbReference type="SMART" id="SM00387">
    <property type="entry name" value="HATPase_c"/>
    <property type="match status" value="1"/>
</dbReference>
<comment type="catalytic activity">
    <reaction evidence="1">
        <text>ATP + protein L-histidine = ADP + protein N-phospho-L-histidine.</text>
        <dbReference type="EC" id="2.7.13.3"/>
    </reaction>
</comment>
<dbReference type="InterPro" id="IPR004358">
    <property type="entry name" value="Sig_transdc_His_kin-like_C"/>
</dbReference>
<name>A0A4U8YHV2_9BACT</name>
<feature type="transmembrane region" description="Helical" evidence="10">
    <location>
        <begin position="228"/>
        <end position="252"/>
    </location>
</feature>
<dbReference type="InterPro" id="IPR005467">
    <property type="entry name" value="His_kinase_dom"/>
</dbReference>
<dbReference type="EC" id="2.7.13.3" evidence="3"/>
<evidence type="ECO:0000256" key="9">
    <source>
        <dbReference type="ARBA" id="ARBA00022840"/>
    </source>
</evidence>
<dbReference type="InterPro" id="IPR036890">
    <property type="entry name" value="HATPase_C_sf"/>
</dbReference>
<dbReference type="Gene3D" id="1.10.287.130">
    <property type="match status" value="1"/>
</dbReference>
<evidence type="ECO:0000256" key="3">
    <source>
        <dbReference type="ARBA" id="ARBA00012438"/>
    </source>
</evidence>
<evidence type="ECO:0000259" key="12">
    <source>
        <dbReference type="PROSITE" id="PS50885"/>
    </source>
</evidence>
<dbReference type="PANTHER" id="PTHR44936:SF10">
    <property type="entry name" value="SENSOR PROTEIN RSTB"/>
    <property type="match status" value="1"/>
</dbReference>
<accession>A0A4U8YHV2</accession>
<dbReference type="AlphaFoldDB" id="A0A4U8YHV2"/>
<protein>
    <recommendedName>
        <fullName evidence="3">histidine kinase</fullName>
        <ecNumber evidence="3">2.7.13.3</ecNumber>
    </recommendedName>
</protein>
<evidence type="ECO:0000313" key="13">
    <source>
        <dbReference type="EMBL" id="VFQ42774.1"/>
    </source>
</evidence>
<dbReference type="PRINTS" id="PR00344">
    <property type="entry name" value="BCTRLSENSOR"/>
</dbReference>
<evidence type="ECO:0000256" key="10">
    <source>
        <dbReference type="SAM" id="Phobius"/>
    </source>
</evidence>
<dbReference type="SUPFAM" id="SSF158472">
    <property type="entry name" value="HAMP domain-like"/>
    <property type="match status" value="1"/>
</dbReference>
<keyword evidence="10" id="KW-0472">Membrane</keyword>
<keyword evidence="6" id="KW-0808">Transferase</keyword>
<gene>
    <name evidence="13" type="ORF">MSL71_3950</name>
</gene>
<keyword evidence="4" id="KW-1003">Cell membrane</keyword>
<dbReference type="CDD" id="cd00082">
    <property type="entry name" value="HisKA"/>
    <property type="match status" value="1"/>
</dbReference>
<evidence type="ECO:0000256" key="7">
    <source>
        <dbReference type="ARBA" id="ARBA00022741"/>
    </source>
</evidence>
<dbReference type="Gene3D" id="3.30.565.10">
    <property type="entry name" value="Histidine kinase-like ATPase, C-terminal domain"/>
    <property type="match status" value="1"/>
</dbReference>
<dbReference type="PROSITE" id="PS50885">
    <property type="entry name" value="HAMP"/>
    <property type="match status" value="1"/>
</dbReference>
<feature type="domain" description="HAMP" evidence="12">
    <location>
        <begin position="254"/>
        <end position="306"/>
    </location>
</feature>
<evidence type="ECO:0000313" key="14">
    <source>
        <dbReference type="Proteomes" id="UP000507962"/>
    </source>
</evidence>
<dbReference type="SUPFAM" id="SSF55874">
    <property type="entry name" value="ATPase domain of HSP90 chaperone/DNA topoisomerase II/histidine kinase"/>
    <property type="match status" value="1"/>
</dbReference>
<comment type="subcellular location">
    <subcellularLocation>
        <location evidence="2">Cell membrane</location>
        <topology evidence="2">Multi-pass membrane protein</topology>
    </subcellularLocation>
</comment>
<organism evidence="13 14">
    <name type="scientific">Desulfoluna butyratoxydans</name>
    <dbReference type="NCBI Taxonomy" id="231438"/>
    <lineage>
        <taxon>Bacteria</taxon>
        <taxon>Pseudomonadati</taxon>
        <taxon>Thermodesulfobacteriota</taxon>
        <taxon>Desulfobacteria</taxon>
        <taxon>Desulfobacterales</taxon>
        <taxon>Desulfolunaceae</taxon>
        <taxon>Desulfoluna</taxon>
    </lineage>
</organism>
<dbReference type="InterPro" id="IPR003594">
    <property type="entry name" value="HATPase_dom"/>
</dbReference>
<evidence type="ECO:0000259" key="11">
    <source>
        <dbReference type="PROSITE" id="PS50109"/>
    </source>
</evidence>
<dbReference type="GO" id="GO:0000155">
    <property type="term" value="F:phosphorelay sensor kinase activity"/>
    <property type="evidence" value="ECO:0007669"/>
    <property type="project" value="InterPro"/>
</dbReference>
<dbReference type="SMART" id="SM00388">
    <property type="entry name" value="HisKA"/>
    <property type="match status" value="1"/>
</dbReference>
<evidence type="ECO:0000256" key="6">
    <source>
        <dbReference type="ARBA" id="ARBA00022679"/>
    </source>
</evidence>
<dbReference type="SUPFAM" id="SSF47384">
    <property type="entry name" value="Homodimeric domain of signal transducing histidine kinase"/>
    <property type="match status" value="1"/>
</dbReference>
<dbReference type="GO" id="GO:0005886">
    <property type="term" value="C:plasma membrane"/>
    <property type="evidence" value="ECO:0007669"/>
    <property type="project" value="UniProtKB-SubCell"/>
</dbReference>
<keyword evidence="8 13" id="KW-0418">Kinase</keyword>
<dbReference type="Proteomes" id="UP000507962">
    <property type="component" value="Unassembled WGS sequence"/>
</dbReference>
<sequence>MKKIFIKLYLLLLLVLAVWVGAFLAVLPYLESLEKENNERIMKGVMELAVREFRAVPPFRWPELVRAFGEVSGRLVSVVPLADVKGLEDDALQGLVDGKLVSDYSEDAFYRRLAKSDQVLLVEPGRDGSSWYTGEDERVTDLTVYLISRELQRQDSLSAEEALASIGPVFGFPVRLSKAPPADGGQGAVDRLARRGIWVDKKADIAWCTLPGVESYLALGSLDEGEALLYYVSVYCVLGMFLVLIAAGVFLWTRPLWRDLDALTGVAERFKKGDLSARVAVSKGSAVHILAEEFNAMAAQVQREISYRIDLADAVSHELRSPLARLQFAFGLLDEATDAGARQKLNAEIQCSIEELDGLVEELLAFSRMEHGGEKPDFHEVNMTRWLETFRAGMSGVRPEVGVVFRDLLEPEQATVLAEERLLGRALGNLVGNAVRYARSAVEVSLERSGDDFFLTVEDDGCGIAEEHRENVFVPFIRLDESRDRESGNHGLGLAIVRSIAERHRGRVTIGESRLGGALVRLSWPVQAVSMTDRPTPS</sequence>
<keyword evidence="9" id="KW-0067">ATP-binding</keyword>
<evidence type="ECO:0000256" key="1">
    <source>
        <dbReference type="ARBA" id="ARBA00000085"/>
    </source>
</evidence>
<dbReference type="SMART" id="SM00304">
    <property type="entry name" value="HAMP"/>
    <property type="match status" value="1"/>
</dbReference>
<dbReference type="Pfam" id="PF00512">
    <property type="entry name" value="HisKA"/>
    <property type="match status" value="1"/>
</dbReference>
<evidence type="ECO:0000256" key="8">
    <source>
        <dbReference type="ARBA" id="ARBA00022777"/>
    </source>
</evidence>
<dbReference type="InterPro" id="IPR036097">
    <property type="entry name" value="HisK_dim/P_sf"/>
</dbReference>